<dbReference type="STRING" id="84724.SAMN04488564_102907"/>
<dbReference type="SUPFAM" id="SSF52200">
    <property type="entry name" value="Toll/Interleukin receptor TIR domain"/>
    <property type="match status" value="1"/>
</dbReference>
<evidence type="ECO:0000313" key="2">
    <source>
        <dbReference type="EMBL" id="SFR05875.1"/>
    </source>
</evidence>
<gene>
    <name evidence="2" type="ORF">SAMN04488564_102907</name>
</gene>
<dbReference type="InterPro" id="IPR027417">
    <property type="entry name" value="P-loop_NTPase"/>
</dbReference>
<dbReference type="EMBL" id="FOYL01000002">
    <property type="protein sequence ID" value="SFR05875.1"/>
    <property type="molecule type" value="Genomic_DNA"/>
</dbReference>
<dbReference type="AlphaFoldDB" id="A0A1I6DK98"/>
<dbReference type="Gene3D" id="1.25.40.10">
    <property type="entry name" value="Tetratricopeptide repeat domain"/>
    <property type="match status" value="1"/>
</dbReference>
<dbReference type="InterPro" id="IPR011990">
    <property type="entry name" value="TPR-like_helical_dom_sf"/>
</dbReference>
<dbReference type="InterPro" id="IPR000157">
    <property type="entry name" value="TIR_dom"/>
</dbReference>
<protein>
    <submittedName>
        <fullName evidence="2">TIR domain-containing protein</fullName>
    </submittedName>
</protein>
<organism evidence="2 3">
    <name type="scientific">Lentzea waywayandensis</name>
    <dbReference type="NCBI Taxonomy" id="84724"/>
    <lineage>
        <taxon>Bacteria</taxon>
        <taxon>Bacillati</taxon>
        <taxon>Actinomycetota</taxon>
        <taxon>Actinomycetes</taxon>
        <taxon>Pseudonocardiales</taxon>
        <taxon>Pseudonocardiaceae</taxon>
        <taxon>Lentzea</taxon>
    </lineage>
</organism>
<dbReference type="GO" id="GO:0007165">
    <property type="term" value="P:signal transduction"/>
    <property type="evidence" value="ECO:0007669"/>
    <property type="project" value="InterPro"/>
</dbReference>
<dbReference type="Proteomes" id="UP000198583">
    <property type="component" value="Unassembled WGS sequence"/>
</dbReference>
<dbReference type="SUPFAM" id="SSF48452">
    <property type="entry name" value="TPR-like"/>
    <property type="match status" value="2"/>
</dbReference>
<accession>A0A1I6DK98</accession>
<dbReference type="PROSITE" id="PS50104">
    <property type="entry name" value="TIR"/>
    <property type="match status" value="1"/>
</dbReference>
<dbReference type="Gene3D" id="3.40.50.10140">
    <property type="entry name" value="Toll/interleukin-1 receptor homology (TIR) domain"/>
    <property type="match status" value="1"/>
</dbReference>
<feature type="domain" description="TIR" evidence="1">
    <location>
        <begin position="1"/>
        <end position="123"/>
    </location>
</feature>
<dbReference type="InterPro" id="IPR035897">
    <property type="entry name" value="Toll_tir_struct_dom_sf"/>
</dbReference>
<proteinExistence type="predicted"/>
<name>A0A1I6DK98_9PSEU</name>
<dbReference type="SUPFAM" id="SSF52540">
    <property type="entry name" value="P-loop containing nucleoside triphosphate hydrolases"/>
    <property type="match status" value="1"/>
</dbReference>
<evidence type="ECO:0000259" key="1">
    <source>
        <dbReference type="PROSITE" id="PS50104"/>
    </source>
</evidence>
<reference evidence="3" key="1">
    <citation type="submission" date="2016-10" db="EMBL/GenBank/DDBJ databases">
        <authorList>
            <person name="Varghese N."/>
            <person name="Submissions S."/>
        </authorList>
    </citation>
    <scope>NUCLEOTIDE SEQUENCE [LARGE SCALE GENOMIC DNA]</scope>
    <source>
        <strain evidence="3">DSM 44232</strain>
    </source>
</reference>
<dbReference type="Gene3D" id="3.40.50.300">
    <property type="entry name" value="P-loop containing nucleotide triphosphate hydrolases"/>
    <property type="match status" value="1"/>
</dbReference>
<evidence type="ECO:0000313" key="3">
    <source>
        <dbReference type="Proteomes" id="UP000198583"/>
    </source>
</evidence>
<dbReference type="Pfam" id="PF13424">
    <property type="entry name" value="TPR_12"/>
    <property type="match status" value="1"/>
</dbReference>
<sequence>MELYEALKDEGLRAFIDERGIRYGHGVTAEITTALRESKTMLVYYSASFPQRSACEFELRYAYLTALRAGEVEQRILVVNPEDPNTGHLLPLELSTNRYVRTWQSKRDLATLVALVRQKAEALDGPFPGMDFGPPPLTHHRKFEPTVDFVGRYRDRWALHSALHRGDHPLMNPVTAPQVASLTGMTGMGKTSLAKVYVHDYGFIYPGGIYWTDLTGATRHADRARAVHTARLRELAEQVDRLPGGLTRRQLLGWWTRHLQDRPGPKLWVVDAVPAGTPDDVLAELVPDVGGVHTLLIGQQELSHSIAAPVRLDGLSADDGRELFSQQQRHPPVGDEVDAVDTVVKRLGGHPYAIRFAAAGARGREGLWHLRKRVDHLTSDAGVLDRALAMTRDAIEHRDGPERIVLVLSAVCAPEPLPAALISKVIGALEPSALPHTAAVLTKLDQDRLVAQEDTSWQVHQLVREAMTQSAGQDEQGAVAVVAARQLLALAETGTAELAPHARALLSRTTSSPDLSISLNELVAAHHDARGEPGLAAPRHEELFGWQPDQLGHLHAAARNRFAAGDYDKALEHAGKLAELAQDDVTTMRADHVRADVLDARTRHREAEPIWQRLVTGDALKSAPPQEQITVRTAHVRNRRALGYFTEATSLANTLVAEMGGQFTEELIPLQLELVAIGMATEDRIGARIKAKEIVDHYQRQGLPGHIHALEAAALLHEAQLEVFILEKFPAKEDWVRAEVALREQVAAARREFGAGNPRTLAATVAHLRVMVGQGAPHLVLAEYADLAGIVAEHLGSDHRLHLRTVFLLGQAHAQNRDRDQAFDHYTRALNGQERVLGAGHPETLRTRYELGIMHFWRGDRAEARRTFRSVRRDAVEEMGRRNDLYGQAFTAELLATILPSAAMHAFDWFEQQVARKRES</sequence>
<keyword evidence="3" id="KW-1185">Reference proteome</keyword>
<dbReference type="Pfam" id="PF13676">
    <property type="entry name" value="TIR_2"/>
    <property type="match status" value="1"/>
</dbReference>